<dbReference type="AlphaFoldDB" id="I4BY53"/>
<dbReference type="EMBL" id="CP003198">
    <property type="protein sequence ID" value="AFM22210.1"/>
    <property type="molecule type" value="Genomic_DNA"/>
</dbReference>
<evidence type="ECO:0000313" key="1">
    <source>
        <dbReference type="EMBL" id="AFM22210.1"/>
    </source>
</evidence>
<dbReference type="NCBIfam" id="NF038093">
    <property type="entry name" value="GrdX"/>
    <property type="match status" value="1"/>
</dbReference>
<dbReference type="eggNOG" id="ENOG5033M7J">
    <property type="taxonomic scope" value="Bacteria"/>
</dbReference>
<sequence precursor="true">MIIISNNQRVTSFFNENEKVIFVEGSPLRVLREAKKYVHIGYALYGHPLAGNDRLWVNPYRTVVLVGPYKTINSRSVVAIEESIERLCYCVSYFDMNPSRLDDYSLIDYELLISMFPMQEFLIEDEKEVLL</sequence>
<evidence type="ECO:0008006" key="3">
    <source>
        <dbReference type="Google" id="ProtNLM"/>
    </source>
</evidence>
<keyword evidence="2" id="KW-1185">Reference proteome</keyword>
<dbReference type="KEGG" id="amo:Anamo_1615"/>
<dbReference type="HOGENOM" id="CLU_132073_1_0_0"/>
<dbReference type="InterPro" id="IPR047735">
    <property type="entry name" value="GrdX-like"/>
</dbReference>
<reference evidence="2" key="1">
    <citation type="journal article" date="2013" name="Stand. Genomic Sci.">
        <title>Complete genome sequence of the moderate thermophile Anaerobaculum mobile type strain (NGA(T)).</title>
        <authorList>
            <person name="Mavromatis K."/>
            <person name="Stackebrandt E."/>
            <person name="Held B."/>
            <person name="Lapidus A."/>
            <person name="Nolan M."/>
            <person name="Lucas S."/>
            <person name="Hammon N."/>
            <person name="Deshpande S."/>
            <person name="Cheng J.F."/>
            <person name="Tapia R."/>
            <person name="Goodwin L.A."/>
            <person name="Pitluck S."/>
            <person name="Liolios K."/>
            <person name="Pagani I."/>
            <person name="Ivanova N."/>
            <person name="Mikhailova N."/>
            <person name="Huntemann M."/>
            <person name="Pati A."/>
            <person name="Chen A."/>
            <person name="Palaniappan K."/>
            <person name="Land M."/>
            <person name="Rohde M."/>
            <person name="Spring S."/>
            <person name="Goker M."/>
            <person name="Woyke T."/>
            <person name="Detter J.C."/>
            <person name="Bristow J."/>
            <person name="Eisen J.A."/>
            <person name="Markowitz V."/>
            <person name="Hugenholtz P."/>
            <person name="Klenk H.P."/>
            <person name="Kyrpides N.C."/>
        </authorList>
    </citation>
    <scope>NUCLEOTIDE SEQUENCE</scope>
    <source>
        <strain evidence="2">ATCC BAA-54 / DSM 13181 / NGA</strain>
    </source>
</reference>
<organism evidence="1 2">
    <name type="scientific">Acetomicrobium mobile (strain ATCC BAA-54 / DSM 13181 / JCM 12221 / NGA)</name>
    <name type="common">Anaerobaculum mobile</name>
    <dbReference type="NCBI Taxonomy" id="891968"/>
    <lineage>
        <taxon>Bacteria</taxon>
        <taxon>Thermotogati</taxon>
        <taxon>Synergistota</taxon>
        <taxon>Synergistia</taxon>
        <taxon>Synergistales</taxon>
        <taxon>Acetomicrobiaceae</taxon>
        <taxon>Acetomicrobium</taxon>
    </lineage>
</organism>
<name>I4BY53_ACEMN</name>
<evidence type="ECO:0000313" key="2">
    <source>
        <dbReference type="Proteomes" id="UP000006061"/>
    </source>
</evidence>
<proteinExistence type="predicted"/>
<dbReference type="STRING" id="891968.Anamo_1615"/>
<gene>
    <name evidence="1" type="ordered locus">Anamo_1615</name>
</gene>
<protein>
    <recommendedName>
        <fullName evidence="3">GrdX protein</fullName>
    </recommendedName>
</protein>
<accession>I4BY53</accession>
<dbReference type="Proteomes" id="UP000006061">
    <property type="component" value="Chromosome"/>
</dbReference>